<evidence type="ECO:0000256" key="1">
    <source>
        <dbReference type="ARBA" id="ARBA00001941"/>
    </source>
</evidence>
<dbReference type="InterPro" id="IPR000787">
    <property type="entry name" value="Peptidase_M29"/>
</dbReference>
<gene>
    <name evidence="10" type="primary">ampS</name>
    <name evidence="10" type="ORF">PlAlph_5710</name>
</gene>
<dbReference type="EMBL" id="MN990732">
    <property type="protein sequence ID" value="QIM10679.1"/>
    <property type="molecule type" value="Genomic_DNA"/>
</dbReference>
<evidence type="ECO:0000256" key="8">
    <source>
        <dbReference type="ARBA" id="ARBA00022801"/>
    </source>
</evidence>
<dbReference type="GO" id="GO:0004177">
    <property type="term" value="F:aminopeptidase activity"/>
    <property type="evidence" value="ECO:0007669"/>
    <property type="project" value="UniProtKB-KW"/>
</dbReference>
<protein>
    <submittedName>
        <fullName evidence="10">Aminopeptidase</fullName>
        <ecNumber evidence="10">3.4.11.-</ecNumber>
    </submittedName>
</protein>
<comment type="cofactor">
    <cofactor evidence="2">
        <name>Mg(2+)</name>
        <dbReference type="ChEBI" id="CHEBI:18420"/>
    </cofactor>
</comment>
<evidence type="ECO:0000313" key="10">
    <source>
        <dbReference type="EMBL" id="QIM10679.1"/>
    </source>
</evidence>
<dbReference type="InterPro" id="IPR035097">
    <property type="entry name" value="M29_N-terminal"/>
</dbReference>
<evidence type="ECO:0000256" key="9">
    <source>
        <dbReference type="ARBA" id="ARBA00023049"/>
    </source>
</evidence>
<dbReference type="GO" id="GO:0046872">
    <property type="term" value="F:metal ion binding"/>
    <property type="evidence" value="ECO:0007669"/>
    <property type="project" value="UniProtKB-KW"/>
</dbReference>
<keyword evidence="7" id="KW-0479">Metal-binding</keyword>
<dbReference type="GO" id="GO:0008237">
    <property type="term" value="F:metallopeptidase activity"/>
    <property type="evidence" value="ECO:0007669"/>
    <property type="project" value="UniProtKB-KW"/>
</dbReference>
<dbReference type="SUPFAM" id="SSF144052">
    <property type="entry name" value="Thermophilic metalloprotease-like"/>
    <property type="match status" value="1"/>
</dbReference>
<dbReference type="InterPro" id="IPR052170">
    <property type="entry name" value="M29_Exopeptidase"/>
</dbReference>
<organism evidence="10">
    <name type="scientific">uncultured Alphaproteobacteria bacterium</name>
    <dbReference type="NCBI Taxonomy" id="91750"/>
    <lineage>
        <taxon>Bacteria</taxon>
        <taxon>Pseudomonadati</taxon>
        <taxon>Pseudomonadota</taxon>
        <taxon>Alphaproteobacteria</taxon>
        <taxon>environmental samples</taxon>
    </lineage>
</organism>
<evidence type="ECO:0000256" key="3">
    <source>
        <dbReference type="ARBA" id="ARBA00001947"/>
    </source>
</evidence>
<dbReference type="PANTHER" id="PTHR34448">
    <property type="entry name" value="AMINOPEPTIDASE"/>
    <property type="match status" value="1"/>
</dbReference>
<evidence type="ECO:0000256" key="4">
    <source>
        <dbReference type="ARBA" id="ARBA00008236"/>
    </source>
</evidence>
<evidence type="ECO:0000256" key="5">
    <source>
        <dbReference type="ARBA" id="ARBA00022438"/>
    </source>
</evidence>
<sequence length="375" mass="42252">MQKDLRISELVRKVLTQSLRVCKGEKVYLEFEGEQTLPIMEEFIRETIKLGAVPFYFFNDTAHHIALLQGASDEQVSALGKIHADIMEQMDAYVVVRGYSNPYNKSILSAEEQSRYNRCYMGPVHMDVRMKKRWCVLRYPTNVMAALAKMSTKEMEDFYFNSCLLDYERMKHAMSALADLMSRTDRVQIVAPDTNLNFSIKGINVTMSHGLRNLPDGEVFTSPVKDSVYGMVTFNTETQLNGNVFSGVKLQISKGKVVHAELAGGGSLEKLRSIINTDEGSCYFGEFAFGVNPYITRTICENLFDEKIAGSFHMALGNSIGSSDNGNRSAIHWDLVQIQTPEYGGGEIWFDDVLIRKDGRFVLPELEGLNPENLI</sequence>
<accession>A0A6G8F315</accession>
<dbReference type="EC" id="3.4.11.-" evidence="10"/>
<dbReference type="Pfam" id="PF02073">
    <property type="entry name" value="Peptidase_M29"/>
    <property type="match status" value="1"/>
</dbReference>
<keyword evidence="9" id="KW-0482">Metalloprotease</keyword>
<proteinExistence type="inferred from homology"/>
<comment type="similarity">
    <text evidence="4">Belongs to the peptidase M29 family.</text>
</comment>
<keyword evidence="6" id="KW-0645">Protease</keyword>
<comment type="cofactor">
    <cofactor evidence="3">
        <name>Zn(2+)</name>
        <dbReference type="ChEBI" id="CHEBI:29105"/>
    </cofactor>
</comment>
<keyword evidence="8 10" id="KW-0378">Hydrolase</keyword>
<dbReference type="AlphaFoldDB" id="A0A6G8F315"/>
<dbReference type="GO" id="GO:0006508">
    <property type="term" value="P:proteolysis"/>
    <property type="evidence" value="ECO:0007669"/>
    <property type="project" value="UniProtKB-KW"/>
</dbReference>
<dbReference type="Gene3D" id="3.40.1830.10">
    <property type="entry name" value="Thermophilic metalloprotease (M29)"/>
    <property type="match status" value="1"/>
</dbReference>
<dbReference type="PRINTS" id="PR00919">
    <property type="entry name" value="THERMOPTASE"/>
</dbReference>
<comment type="cofactor">
    <cofactor evidence="1">
        <name>Co(2+)</name>
        <dbReference type="ChEBI" id="CHEBI:48828"/>
    </cofactor>
</comment>
<keyword evidence="5 10" id="KW-0031">Aminopeptidase</keyword>
<evidence type="ECO:0000256" key="7">
    <source>
        <dbReference type="ARBA" id="ARBA00022723"/>
    </source>
</evidence>
<reference evidence="10" key="1">
    <citation type="journal article" date="2020" name="J. ISSAAS">
        <title>Lactobacilli and other gastrointestinal microbiota of Peromyscus leucopus, reservoir host for agents of Lyme disease and other zoonoses in North America.</title>
        <authorList>
            <person name="Milovic A."/>
            <person name="Bassam K."/>
            <person name="Shao H."/>
            <person name="Chatzistamou I."/>
            <person name="Tufts D.M."/>
            <person name="Diuk-Wasser M."/>
            <person name="Barbour A.G."/>
        </authorList>
    </citation>
    <scope>NUCLEOTIDE SEQUENCE</scope>
    <source>
        <strain evidence="10">LL90</strain>
    </source>
</reference>
<evidence type="ECO:0000256" key="6">
    <source>
        <dbReference type="ARBA" id="ARBA00022670"/>
    </source>
</evidence>
<evidence type="ECO:0000256" key="2">
    <source>
        <dbReference type="ARBA" id="ARBA00001946"/>
    </source>
</evidence>
<dbReference type="PANTHER" id="PTHR34448:SF1">
    <property type="entry name" value="BLL6088 PROTEIN"/>
    <property type="match status" value="1"/>
</dbReference>
<name>A0A6G8F315_9PROT</name>